<dbReference type="GO" id="GO:0005615">
    <property type="term" value="C:extracellular space"/>
    <property type="evidence" value="ECO:0007669"/>
    <property type="project" value="UniProtKB-KW"/>
</dbReference>
<dbReference type="GO" id="GO:0050178">
    <property type="term" value="F:phenylpyruvate tautomerase activity"/>
    <property type="evidence" value="ECO:0007669"/>
    <property type="project" value="UniProtKB-EC"/>
</dbReference>
<dbReference type="EC" id="5.3.3.12" evidence="7"/>
<keyword evidence="2" id="KW-0202">Cytokine</keyword>
<evidence type="ECO:0000256" key="2">
    <source>
        <dbReference type="ARBA" id="ARBA00022514"/>
    </source>
</evidence>
<gene>
    <name evidence="12" type="ORF">A7P95_02990</name>
</gene>
<dbReference type="InterPro" id="IPR001398">
    <property type="entry name" value="Macrophage_inhib_fac"/>
</dbReference>
<dbReference type="EMBL" id="LXSL01000013">
    <property type="protein sequence ID" value="OAM30004.1"/>
    <property type="molecule type" value="Genomic_DNA"/>
</dbReference>
<dbReference type="EC" id="5.3.2.1" evidence="8"/>
<comment type="subcellular location">
    <subcellularLocation>
        <location evidence="1">Secreted</location>
    </subcellularLocation>
</comment>
<dbReference type="PANTHER" id="PTHR11954">
    <property type="entry name" value="D-DOPACHROME DECARBOXYLASE"/>
    <property type="match status" value="1"/>
</dbReference>
<evidence type="ECO:0000256" key="7">
    <source>
        <dbReference type="ARBA" id="ARBA00038932"/>
    </source>
</evidence>
<evidence type="ECO:0000256" key="6">
    <source>
        <dbReference type="ARBA" id="ARBA00036823"/>
    </source>
</evidence>
<reference evidence="13" key="1">
    <citation type="submission" date="2016-05" db="EMBL/GenBank/DDBJ databases">
        <title>Draft genome of Corynebacterium afermentans subsp. afermentans LCDC 88199T.</title>
        <authorList>
            <person name="Bernier A.-M."/>
            <person name="Bernard K."/>
        </authorList>
    </citation>
    <scope>NUCLEOTIDE SEQUENCE [LARGE SCALE GENOMIC DNA]</scope>
    <source>
        <strain evidence="13">NML02-A-017</strain>
    </source>
</reference>
<dbReference type="Proteomes" id="UP000077885">
    <property type="component" value="Unassembled WGS sequence"/>
</dbReference>
<organism evidence="12 13">
    <name type="scientific">Eikenella longinqua</name>
    <dbReference type="NCBI Taxonomy" id="1795827"/>
    <lineage>
        <taxon>Bacteria</taxon>
        <taxon>Pseudomonadati</taxon>
        <taxon>Pseudomonadota</taxon>
        <taxon>Betaproteobacteria</taxon>
        <taxon>Neisseriales</taxon>
        <taxon>Neisseriaceae</taxon>
        <taxon>Eikenella</taxon>
    </lineage>
</organism>
<evidence type="ECO:0000256" key="4">
    <source>
        <dbReference type="ARBA" id="ARBA00023235"/>
    </source>
</evidence>
<evidence type="ECO:0000313" key="13">
    <source>
        <dbReference type="Proteomes" id="UP000077885"/>
    </source>
</evidence>
<dbReference type="Pfam" id="PF01187">
    <property type="entry name" value="MIF"/>
    <property type="match status" value="1"/>
</dbReference>
<accession>A0A1A9RZH7</accession>
<evidence type="ECO:0000256" key="11">
    <source>
        <dbReference type="ARBA" id="ARBA00042730"/>
    </source>
</evidence>
<dbReference type="STRING" id="1795827.A7P95_02990"/>
<comment type="catalytic activity">
    <reaction evidence="6">
        <text>L-dopachrome = 5,6-dihydroxyindole-2-carboxylate</text>
        <dbReference type="Rhea" id="RHEA:13041"/>
        <dbReference type="ChEBI" id="CHEBI:16875"/>
        <dbReference type="ChEBI" id="CHEBI:57509"/>
        <dbReference type="EC" id="5.3.3.12"/>
    </reaction>
</comment>
<dbReference type="Gene3D" id="3.30.429.10">
    <property type="entry name" value="Macrophage Migration Inhibitory Factor"/>
    <property type="match status" value="1"/>
</dbReference>
<keyword evidence="3" id="KW-0964">Secreted</keyword>
<comment type="caution">
    <text evidence="12">The sequence shown here is derived from an EMBL/GenBank/DDBJ whole genome shotgun (WGS) entry which is preliminary data.</text>
</comment>
<dbReference type="GO" id="GO:0004167">
    <property type="term" value="F:dopachrome isomerase activity"/>
    <property type="evidence" value="ECO:0007669"/>
    <property type="project" value="UniProtKB-EC"/>
</dbReference>
<protein>
    <recommendedName>
        <fullName evidence="11">L-dopachrome isomerase</fullName>
        <ecNumber evidence="8">5.3.2.1</ecNumber>
        <ecNumber evidence="7">5.3.3.12</ecNumber>
    </recommendedName>
    <alternativeName>
        <fullName evidence="9">L-dopachrome tautomerase</fullName>
    </alternativeName>
    <alternativeName>
        <fullName evidence="10">Phenylpyruvate tautomerase</fullName>
    </alternativeName>
</protein>
<evidence type="ECO:0000256" key="5">
    <source>
        <dbReference type="ARBA" id="ARBA00036735"/>
    </source>
</evidence>
<dbReference type="AlphaFoldDB" id="A0A1A9RZH7"/>
<sequence>MPFIFLQTNVKIDEPRAERLKAGLGKAIELVPGKSEQVLMVGLEGEKCLYLKGKNTPVAYIKVAVFGNRTHQGYAELSHAITALVHAELGILPTQIYVQYEDIPAWSVGSYFFGEER</sequence>
<dbReference type="GO" id="GO:0005125">
    <property type="term" value="F:cytokine activity"/>
    <property type="evidence" value="ECO:0007669"/>
    <property type="project" value="UniProtKB-KW"/>
</dbReference>
<dbReference type="SUPFAM" id="SSF55331">
    <property type="entry name" value="Tautomerase/MIF"/>
    <property type="match status" value="1"/>
</dbReference>
<dbReference type="RefSeq" id="WP_067590938.1">
    <property type="nucleotide sequence ID" value="NZ_LXSL01000013.1"/>
</dbReference>
<dbReference type="InterPro" id="IPR014347">
    <property type="entry name" value="Tautomerase/MIF_sf"/>
</dbReference>
<name>A0A1A9RZH7_9NEIS</name>
<evidence type="ECO:0000256" key="9">
    <source>
        <dbReference type="ARBA" id="ARBA00041631"/>
    </source>
</evidence>
<dbReference type="PANTHER" id="PTHR11954:SF6">
    <property type="entry name" value="MACROPHAGE MIGRATION INHIBITORY FACTOR"/>
    <property type="match status" value="1"/>
</dbReference>
<comment type="catalytic activity">
    <reaction evidence="5">
        <text>3-phenylpyruvate = enol-phenylpyruvate</text>
        <dbReference type="Rhea" id="RHEA:17097"/>
        <dbReference type="ChEBI" id="CHEBI:16815"/>
        <dbReference type="ChEBI" id="CHEBI:18005"/>
        <dbReference type="EC" id="5.3.2.1"/>
    </reaction>
</comment>
<keyword evidence="4" id="KW-0413">Isomerase</keyword>
<evidence type="ECO:0000256" key="1">
    <source>
        <dbReference type="ARBA" id="ARBA00004613"/>
    </source>
</evidence>
<evidence type="ECO:0000313" key="12">
    <source>
        <dbReference type="EMBL" id="OAM30004.1"/>
    </source>
</evidence>
<proteinExistence type="predicted"/>
<evidence type="ECO:0000256" key="10">
    <source>
        <dbReference type="ARBA" id="ARBA00041912"/>
    </source>
</evidence>
<keyword evidence="13" id="KW-1185">Reference proteome</keyword>
<evidence type="ECO:0000256" key="3">
    <source>
        <dbReference type="ARBA" id="ARBA00022525"/>
    </source>
</evidence>
<evidence type="ECO:0000256" key="8">
    <source>
        <dbReference type="ARBA" id="ARBA00039086"/>
    </source>
</evidence>